<evidence type="ECO:0000256" key="5">
    <source>
        <dbReference type="ARBA" id="ARBA00023172"/>
    </source>
</evidence>
<evidence type="ECO:0000256" key="6">
    <source>
        <dbReference type="RuleBase" id="RU365089"/>
    </source>
</evidence>
<sequence>MQPLPPQEFSAWTARRLDGLELDYLFLDASMFKMHPGARAEPVLAGWGITTTGAPVFLALAAGGSESTDAWADFLDELTGRGLRVASDGAAELLAAVEATLPRSLRQRCLIHRSRNVLAKVPTQAQTEIRDAYWAVLDRASRGWRGM</sequence>
<keyword evidence="8" id="KW-1185">Reference proteome</keyword>
<dbReference type="PANTHER" id="PTHR33217">
    <property type="entry name" value="TRANSPOSASE FOR INSERTION SEQUENCE ELEMENT IS1081"/>
    <property type="match status" value="1"/>
</dbReference>
<reference evidence="8" key="1">
    <citation type="submission" date="2023-07" db="EMBL/GenBank/DDBJ databases">
        <title>30 novel species of actinomycetes from the DSMZ collection.</title>
        <authorList>
            <person name="Nouioui I."/>
        </authorList>
    </citation>
    <scope>NUCLEOTIDE SEQUENCE [LARGE SCALE GENOMIC DNA]</scope>
    <source>
        <strain evidence="8">DSM 44399</strain>
    </source>
</reference>
<evidence type="ECO:0000256" key="4">
    <source>
        <dbReference type="ARBA" id="ARBA00023125"/>
    </source>
</evidence>
<comment type="similarity">
    <text evidence="2 6">Belongs to the transposase mutator family.</text>
</comment>
<keyword evidence="5 6" id="KW-0233">DNA recombination</keyword>
<dbReference type="RefSeq" id="WP_311424269.1">
    <property type="nucleotide sequence ID" value="NZ_JAVREH010000029.1"/>
</dbReference>
<name>A0ABU2JDW0_9ACTN</name>
<comment type="function">
    <text evidence="1 6">Required for the transposition of the insertion element.</text>
</comment>
<dbReference type="Proteomes" id="UP001183176">
    <property type="component" value="Unassembled WGS sequence"/>
</dbReference>
<keyword evidence="6" id="KW-0814">Transposable element</keyword>
<keyword evidence="3 6" id="KW-0815">Transposition</keyword>
<accession>A0ABU2JDW0</accession>
<dbReference type="EMBL" id="JAVREH010000029">
    <property type="protein sequence ID" value="MDT0263122.1"/>
    <property type="molecule type" value="Genomic_DNA"/>
</dbReference>
<evidence type="ECO:0000256" key="2">
    <source>
        <dbReference type="ARBA" id="ARBA00010961"/>
    </source>
</evidence>
<keyword evidence="4 6" id="KW-0238">DNA-binding</keyword>
<comment type="caution">
    <text evidence="7">The sequence shown here is derived from an EMBL/GenBank/DDBJ whole genome shotgun (WGS) entry which is preliminary data.</text>
</comment>
<evidence type="ECO:0000313" key="8">
    <source>
        <dbReference type="Proteomes" id="UP001183176"/>
    </source>
</evidence>
<gene>
    <name evidence="7" type="ORF">RM423_17170</name>
</gene>
<dbReference type="Pfam" id="PF00872">
    <property type="entry name" value="Transposase_mut"/>
    <property type="match status" value="1"/>
</dbReference>
<protein>
    <recommendedName>
        <fullName evidence="6">Mutator family transposase</fullName>
    </recommendedName>
</protein>
<dbReference type="PANTHER" id="PTHR33217:SF7">
    <property type="entry name" value="TRANSPOSASE FOR INSERTION SEQUENCE ELEMENT IS1081"/>
    <property type="match status" value="1"/>
</dbReference>
<evidence type="ECO:0000313" key="7">
    <source>
        <dbReference type="EMBL" id="MDT0263122.1"/>
    </source>
</evidence>
<evidence type="ECO:0000256" key="3">
    <source>
        <dbReference type="ARBA" id="ARBA00022578"/>
    </source>
</evidence>
<dbReference type="InterPro" id="IPR001207">
    <property type="entry name" value="Transposase_mutator"/>
</dbReference>
<proteinExistence type="inferred from homology"/>
<organism evidence="7 8">
    <name type="scientific">Jatrophihabitans lederbergiae</name>
    <dbReference type="NCBI Taxonomy" id="3075547"/>
    <lineage>
        <taxon>Bacteria</taxon>
        <taxon>Bacillati</taxon>
        <taxon>Actinomycetota</taxon>
        <taxon>Actinomycetes</taxon>
        <taxon>Jatrophihabitantales</taxon>
        <taxon>Jatrophihabitantaceae</taxon>
        <taxon>Jatrophihabitans</taxon>
    </lineage>
</organism>
<evidence type="ECO:0000256" key="1">
    <source>
        <dbReference type="ARBA" id="ARBA00002190"/>
    </source>
</evidence>